<comment type="caution">
    <text evidence="5">The sequence shown here is derived from an EMBL/GenBank/DDBJ whole genome shotgun (WGS) entry which is preliminary data.</text>
</comment>
<dbReference type="SUPFAM" id="SSF46689">
    <property type="entry name" value="Homeodomain-like"/>
    <property type="match status" value="1"/>
</dbReference>
<dbReference type="Pfam" id="PF12625">
    <property type="entry name" value="Arabinose_bd"/>
    <property type="match status" value="1"/>
</dbReference>
<gene>
    <name evidence="5" type="ORF">D5018_02710</name>
</gene>
<keyword evidence="1" id="KW-0805">Transcription regulation</keyword>
<dbReference type="PANTHER" id="PTHR47894:SF1">
    <property type="entry name" value="HTH-TYPE TRANSCRIPTIONAL REGULATOR VQSM"/>
    <property type="match status" value="1"/>
</dbReference>
<dbReference type="Proteomes" id="UP000281474">
    <property type="component" value="Unassembled WGS sequence"/>
</dbReference>
<evidence type="ECO:0000256" key="1">
    <source>
        <dbReference type="ARBA" id="ARBA00023015"/>
    </source>
</evidence>
<evidence type="ECO:0000259" key="4">
    <source>
        <dbReference type="PROSITE" id="PS01124"/>
    </source>
</evidence>
<keyword evidence="3" id="KW-0804">Transcription</keyword>
<sequence length="340" mass="39592">MEAAMLVPAFYRDKSLKCQSLVASMVALFKQRGISADKLFKGTGIFVADLKQMDKLLSPQQLNQLIENALKLWKGDDLSFLLGQFWLAEQSQQLATGLISSSDISQAFAFWNKFKWLTHPWLQIHLLETQDYWHVIFSLDVGAQQHQDFFYENLFATFQSMYKQMTKQQLKAVYSFPYPQPKQLAYYHKYFGQDIEFSAPVCRMSICKAALQPVYSQISHNTSTRLIEHNVYKVLKEQPFRKGLQGYIRKQLKQNKVSLDEMAEQLALSPASLKRRLKECQTSYQALHDEAQLINALMALSQHEPNDVAKQLDYRDSSNFRRTFKRWTGELPSNYRLWLA</sequence>
<evidence type="ECO:0000256" key="2">
    <source>
        <dbReference type="ARBA" id="ARBA00023125"/>
    </source>
</evidence>
<dbReference type="GO" id="GO:0005829">
    <property type="term" value="C:cytosol"/>
    <property type="evidence" value="ECO:0007669"/>
    <property type="project" value="TreeGrafter"/>
</dbReference>
<organism evidence="5 6">
    <name type="scientific">Parashewanella curva</name>
    <dbReference type="NCBI Taxonomy" id="2338552"/>
    <lineage>
        <taxon>Bacteria</taxon>
        <taxon>Pseudomonadati</taxon>
        <taxon>Pseudomonadota</taxon>
        <taxon>Gammaproteobacteria</taxon>
        <taxon>Alteromonadales</taxon>
        <taxon>Shewanellaceae</taxon>
        <taxon>Parashewanella</taxon>
    </lineage>
</organism>
<dbReference type="Gene3D" id="1.10.10.60">
    <property type="entry name" value="Homeodomain-like"/>
    <property type="match status" value="1"/>
</dbReference>
<dbReference type="InterPro" id="IPR009057">
    <property type="entry name" value="Homeodomain-like_sf"/>
</dbReference>
<reference evidence="5 6" key="1">
    <citation type="submission" date="2018-09" db="EMBL/GenBank/DDBJ databases">
        <title>Phylogeny of the Shewanellaceae, and recommendation for two new genera, Pseudoshewanella and Parashewanella.</title>
        <authorList>
            <person name="Wang G."/>
        </authorList>
    </citation>
    <scope>NUCLEOTIDE SEQUENCE [LARGE SCALE GENOMIC DNA]</scope>
    <source>
        <strain evidence="5 6">C51</strain>
    </source>
</reference>
<dbReference type="EMBL" id="QZEI01000005">
    <property type="protein sequence ID" value="RLV61185.1"/>
    <property type="molecule type" value="Genomic_DNA"/>
</dbReference>
<evidence type="ECO:0000256" key="3">
    <source>
        <dbReference type="ARBA" id="ARBA00023163"/>
    </source>
</evidence>
<dbReference type="GO" id="GO:0000976">
    <property type="term" value="F:transcription cis-regulatory region binding"/>
    <property type="evidence" value="ECO:0007669"/>
    <property type="project" value="TreeGrafter"/>
</dbReference>
<keyword evidence="2" id="KW-0238">DNA-binding</keyword>
<protein>
    <submittedName>
        <fullName evidence="5">AraC family transcriptional regulator</fullName>
    </submittedName>
</protein>
<name>A0A3L8Q0R9_9GAMM</name>
<dbReference type="SMART" id="SM00342">
    <property type="entry name" value="HTH_ARAC"/>
    <property type="match status" value="1"/>
</dbReference>
<evidence type="ECO:0000313" key="5">
    <source>
        <dbReference type="EMBL" id="RLV61185.1"/>
    </source>
</evidence>
<dbReference type="PROSITE" id="PS01124">
    <property type="entry name" value="HTH_ARAC_FAMILY_2"/>
    <property type="match status" value="1"/>
</dbReference>
<dbReference type="PANTHER" id="PTHR47894">
    <property type="entry name" value="HTH-TYPE TRANSCRIPTIONAL REGULATOR GADX"/>
    <property type="match status" value="1"/>
</dbReference>
<dbReference type="GO" id="GO:0003700">
    <property type="term" value="F:DNA-binding transcription factor activity"/>
    <property type="evidence" value="ECO:0007669"/>
    <property type="project" value="InterPro"/>
</dbReference>
<evidence type="ECO:0000313" key="6">
    <source>
        <dbReference type="Proteomes" id="UP000281474"/>
    </source>
</evidence>
<proteinExistence type="predicted"/>
<dbReference type="AlphaFoldDB" id="A0A3L8Q0R9"/>
<dbReference type="InterPro" id="IPR032687">
    <property type="entry name" value="AraC-type_N"/>
</dbReference>
<keyword evidence="6" id="KW-1185">Reference proteome</keyword>
<feature type="domain" description="HTH araC/xylS-type" evidence="4">
    <location>
        <begin position="242"/>
        <end position="338"/>
    </location>
</feature>
<dbReference type="InterPro" id="IPR018060">
    <property type="entry name" value="HTH_AraC"/>
</dbReference>
<accession>A0A3L8Q0R9</accession>
<dbReference type="OrthoDB" id="5582699at2"/>
<dbReference type="Pfam" id="PF12833">
    <property type="entry name" value="HTH_18"/>
    <property type="match status" value="1"/>
</dbReference>